<organism evidence="3 4">
    <name type="scientific">Lachnobacterium bovis DSM 14045</name>
    <dbReference type="NCBI Taxonomy" id="1122142"/>
    <lineage>
        <taxon>Bacteria</taxon>
        <taxon>Bacillati</taxon>
        <taxon>Bacillota</taxon>
        <taxon>Clostridia</taxon>
        <taxon>Lachnospirales</taxon>
        <taxon>Lachnospiraceae</taxon>
        <taxon>Lachnobacterium</taxon>
    </lineage>
</organism>
<dbReference type="InterPro" id="IPR025714">
    <property type="entry name" value="Methyltranfer_dom"/>
</dbReference>
<proteinExistence type="predicted"/>
<feature type="domain" description="Methyltransferase" evidence="2">
    <location>
        <begin position="86"/>
        <end position="202"/>
    </location>
</feature>
<dbReference type="GO" id="GO:0032259">
    <property type="term" value="P:methylation"/>
    <property type="evidence" value="ECO:0007669"/>
    <property type="project" value="UniProtKB-KW"/>
</dbReference>
<keyword evidence="3" id="KW-0489">Methyltransferase</keyword>
<evidence type="ECO:0000256" key="1">
    <source>
        <dbReference type="SAM" id="Phobius"/>
    </source>
</evidence>
<dbReference type="EMBL" id="FNPG01000034">
    <property type="protein sequence ID" value="SDY75680.1"/>
    <property type="molecule type" value="Genomic_DNA"/>
</dbReference>
<dbReference type="Proteomes" id="UP000183918">
    <property type="component" value="Unassembled WGS sequence"/>
</dbReference>
<dbReference type="eggNOG" id="COG2226">
    <property type="taxonomic scope" value="Bacteria"/>
</dbReference>
<dbReference type="CDD" id="cd02440">
    <property type="entry name" value="AdoMet_MTases"/>
    <property type="match status" value="1"/>
</dbReference>
<feature type="transmembrane region" description="Helical" evidence="1">
    <location>
        <begin position="12"/>
        <end position="34"/>
    </location>
</feature>
<dbReference type="PANTHER" id="PTHR45277:SF1">
    <property type="entry name" value="EXPRESSED PROTEIN"/>
    <property type="match status" value="1"/>
</dbReference>
<accession>A0A1H3MG59</accession>
<dbReference type="AlphaFoldDB" id="A0A1H3MG59"/>
<gene>
    <name evidence="3" type="ORF">SAMN02910414_02303</name>
</gene>
<keyword evidence="1" id="KW-0472">Membrane</keyword>
<dbReference type="OrthoDB" id="43862at2"/>
<dbReference type="SUPFAM" id="SSF53335">
    <property type="entry name" value="S-adenosyl-L-methionine-dependent methyltransferases"/>
    <property type="match status" value="1"/>
</dbReference>
<keyword evidence="1" id="KW-0812">Transmembrane</keyword>
<feature type="transmembrane region" description="Helical" evidence="1">
    <location>
        <begin position="40"/>
        <end position="58"/>
    </location>
</feature>
<keyword evidence="4" id="KW-1185">Reference proteome</keyword>
<name>A0A1H3MG59_9FIRM</name>
<reference evidence="3 4" key="1">
    <citation type="submission" date="2016-10" db="EMBL/GenBank/DDBJ databases">
        <authorList>
            <person name="de Groot N.N."/>
        </authorList>
    </citation>
    <scope>NUCLEOTIDE SEQUENCE [LARGE SCALE GENOMIC DNA]</scope>
    <source>
        <strain evidence="3 4">DSM 14045</strain>
    </source>
</reference>
<protein>
    <submittedName>
        <fullName evidence="3">Methyltransferase domain-containing protein</fullName>
    </submittedName>
</protein>
<dbReference type="Pfam" id="PF13847">
    <property type="entry name" value="Methyltransf_31"/>
    <property type="match status" value="1"/>
</dbReference>
<dbReference type="PANTHER" id="PTHR45277">
    <property type="entry name" value="EXPRESSED PROTEIN"/>
    <property type="match status" value="1"/>
</dbReference>
<sequence>MKADYKNWMPKGMVLGALAVAVVFCIATVVIGIASVVGKVMLVLTILCAIITLWMFLMRRAFSYNGKRQMSKQIIDGVASYVEIPDGGKCLDVGCGSGALSIAVAKKNSNAQVIGIDRWGKEYASFSKNLCESNSAAEGVSNTSFQQGDACKLDFPDETFDAVTSNYVYHNIPSKDRQAILLETLRTLKKGGTFAIHDIMSKAKYGDMESFVNKLKDMGYEEVKLVDTTNGMFMSKWESTWMALTGSAILMGRK</sequence>
<keyword evidence="1" id="KW-1133">Transmembrane helix</keyword>
<evidence type="ECO:0000259" key="2">
    <source>
        <dbReference type="Pfam" id="PF13847"/>
    </source>
</evidence>
<dbReference type="Gene3D" id="3.40.50.150">
    <property type="entry name" value="Vaccinia Virus protein VP39"/>
    <property type="match status" value="1"/>
</dbReference>
<keyword evidence="3" id="KW-0808">Transferase</keyword>
<evidence type="ECO:0000313" key="4">
    <source>
        <dbReference type="Proteomes" id="UP000183918"/>
    </source>
</evidence>
<dbReference type="STRING" id="1122142.SAMN02910414_02303"/>
<dbReference type="InterPro" id="IPR029063">
    <property type="entry name" value="SAM-dependent_MTases_sf"/>
</dbReference>
<dbReference type="GO" id="GO:0008168">
    <property type="term" value="F:methyltransferase activity"/>
    <property type="evidence" value="ECO:0007669"/>
    <property type="project" value="UniProtKB-KW"/>
</dbReference>
<evidence type="ECO:0000313" key="3">
    <source>
        <dbReference type="EMBL" id="SDY75680.1"/>
    </source>
</evidence>